<keyword evidence="10" id="KW-1185">Reference proteome</keyword>
<organism evidence="9 10">
    <name type="scientific">Saprolegnia parasitica (strain CBS 223.65)</name>
    <dbReference type="NCBI Taxonomy" id="695850"/>
    <lineage>
        <taxon>Eukaryota</taxon>
        <taxon>Sar</taxon>
        <taxon>Stramenopiles</taxon>
        <taxon>Oomycota</taxon>
        <taxon>Saprolegniomycetes</taxon>
        <taxon>Saprolegniales</taxon>
        <taxon>Saprolegniaceae</taxon>
        <taxon>Saprolegnia</taxon>
    </lineage>
</organism>
<dbReference type="Gene3D" id="1.10.3860.10">
    <property type="entry name" value="Sodium:dicarboxylate symporter"/>
    <property type="match status" value="1"/>
</dbReference>
<dbReference type="KEGG" id="spar:SPRG_21529"/>
<name>A0A067BM00_SAPPC</name>
<feature type="region of interest" description="Disordered" evidence="8">
    <location>
        <begin position="195"/>
        <end position="215"/>
    </location>
</feature>
<dbReference type="EMBL" id="KK583346">
    <property type="protein sequence ID" value="KDO19524.1"/>
    <property type="molecule type" value="Genomic_DNA"/>
</dbReference>
<evidence type="ECO:0000256" key="4">
    <source>
        <dbReference type="ARBA" id="ARBA00022692"/>
    </source>
</evidence>
<dbReference type="VEuPathDB" id="FungiDB:SPRG_21529"/>
<proteinExistence type="inferred from homology"/>
<protein>
    <recommendedName>
        <fullName evidence="7">Amino acid transporter</fullName>
    </recommendedName>
</protein>
<accession>A0A067BM00</accession>
<evidence type="ECO:0000313" key="10">
    <source>
        <dbReference type="Proteomes" id="UP000030745"/>
    </source>
</evidence>
<feature type="transmembrane region" description="Helical" evidence="7">
    <location>
        <begin position="46"/>
        <end position="65"/>
    </location>
</feature>
<dbReference type="GO" id="GO:0015293">
    <property type="term" value="F:symporter activity"/>
    <property type="evidence" value="ECO:0007669"/>
    <property type="project" value="UniProtKB-UniRule"/>
</dbReference>
<evidence type="ECO:0000256" key="6">
    <source>
        <dbReference type="ARBA" id="ARBA00023136"/>
    </source>
</evidence>
<evidence type="ECO:0000256" key="3">
    <source>
        <dbReference type="ARBA" id="ARBA00022475"/>
    </source>
</evidence>
<dbReference type="STRING" id="695850.A0A067BM00"/>
<evidence type="ECO:0000256" key="5">
    <source>
        <dbReference type="ARBA" id="ARBA00022989"/>
    </source>
</evidence>
<evidence type="ECO:0000256" key="2">
    <source>
        <dbReference type="ARBA" id="ARBA00022448"/>
    </source>
</evidence>
<dbReference type="SUPFAM" id="SSF118215">
    <property type="entry name" value="Proton glutamate symport protein"/>
    <property type="match status" value="1"/>
</dbReference>
<reference evidence="9 10" key="1">
    <citation type="journal article" date="2013" name="PLoS Genet.">
        <title>Distinctive expansion of potential virulence genes in the genome of the oomycete fish pathogen Saprolegnia parasitica.</title>
        <authorList>
            <person name="Jiang R.H."/>
            <person name="de Bruijn I."/>
            <person name="Haas B.J."/>
            <person name="Belmonte R."/>
            <person name="Lobach L."/>
            <person name="Christie J."/>
            <person name="van den Ackerveken G."/>
            <person name="Bottin A."/>
            <person name="Bulone V."/>
            <person name="Diaz-Moreno S.M."/>
            <person name="Dumas B."/>
            <person name="Fan L."/>
            <person name="Gaulin E."/>
            <person name="Govers F."/>
            <person name="Grenville-Briggs L.J."/>
            <person name="Horner N.R."/>
            <person name="Levin J.Z."/>
            <person name="Mammella M."/>
            <person name="Meijer H.J."/>
            <person name="Morris P."/>
            <person name="Nusbaum C."/>
            <person name="Oome S."/>
            <person name="Phillips A.J."/>
            <person name="van Rooyen D."/>
            <person name="Rzeszutek E."/>
            <person name="Saraiva M."/>
            <person name="Secombes C.J."/>
            <person name="Seidl M.F."/>
            <person name="Snel B."/>
            <person name="Stassen J.H."/>
            <person name="Sykes S."/>
            <person name="Tripathy S."/>
            <person name="van den Berg H."/>
            <person name="Vega-Arreguin J.C."/>
            <person name="Wawra S."/>
            <person name="Young S.K."/>
            <person name="Zeng Q."/>
            <person name="Dieguez-Uribeondo J."/>
            <person name="Russ C."/>
            <person name="Tyler B.M."/>
            <person name="van West P."/>
        </authorList>
    </citation>
    <scope>NUCLEOTIDE SEQUENCE [LARGE SCALE GENOMIC DNA]</scope>
    <source>
        <strain evidence="9 10">CBS 223.65</strain>
    </source>
</reference>
<dbReference type="Pfam" id="PF00375">
    <property type="entry name" value="SDF"/>
    <property type="match status" value="1"/>
</dbReference>
<evidence type="ECO:0000313" key="9">
    <source>
        <dbReference type="EMBL" id="KDO19524.1"/>
    </source>
</evidence>
<feature type="non-terminal residue" evidence="9">
    <location>
        <position position="1"/>
    </location>
</feature>
<comment type="subcellular location">
    <subcellularLocation>
        <location evidence="1">Cell membrane</location>
        <topology evidence="1">Multi-pass membrane protein</topology>
    </subcellularLocation>
    <subcellularLocation>
        <location evidence="7">Membrane</location>
        <topology evidence="7">Multi-pass membrane protein</topology>
    </subcellularLocation>
</comment>
<keyword evidence="4 7" id="KW-0812">Transmembrane</keyword>
<dbReference type="GeneID" id="24142218"/>
<comment type="caution">
    <text evidence="7">Lacks conserved residue(s) required for the propagation of feature annotation.</text>
</comment>
<dbReference type="AlphaFoldDB" id="A0A067BM00"/>
<dbReference type="InterPro" id="IPR001991">
    <property type="entry name" value="Na-dicarboxylate_symporter"/>
</dbReference>
<dbReference type="RefSeq" id="XP_012209751.1">
    <property type="nucleotide sequence ID" value="XM_012354361.1"/>
</dbReference>
<feature type="non-terminal residue" evidence="9">
    <location>
        <position position="215"/>
    </location>
</feature>
<gene>
    <name evidence="9" type="ORF">SPRG_21529</name>
</gene>
<evidence type="ECO:0000256" key="8">
    <source>
        <dbReference type="SAM" id="MobiDB-lite"/>
    </source>
</evidence>
<dbReference type="PANTHER" id="PTHR42865">
    <property type="entry name" value="PROTON/GLUTAMATE-ASPARTATE SYMPORTER"/>
    <property type="match status" value="1"/>
</dbReference>
<keyword evidence="2 7" id="KW-0813">Transport</keyword>
<keyword evidence="7" id="KW-0769">Symport</keyword>
<dbReference type="Proteomes" id="UP000030745">
    <property type="component" value="Unassembled WGS sequence"/>
</dbReference>
<dbReference type="GO" id="GO:0005886">
    <property type="term" value="C:plasma membrane"/>
    <property type="evidence" value="ECO:0007669"/>
    <property type="project" value="UniProtKB-SubCell"/>
</dbReference>
<dbReference type="PRINTS" id="PR00173">
    <property type="entry name" value="EDTRNSPORT"/>
</dbReference>
<keyword evidence="5 7" id="KW-1133">Transmembrane helix</keyword>
<sequence>RLHHQDLAFHFAFGRQPHNNHSSTRTMAVYHAMEPERAPKSTTRKILTSLTFWIILGTIIGVLIGEFAPDFGKDAAPMAQIFLRPIQFIVFPLVFSSLIVGIAGNNDLKQLGRLSLKSFIYFEIVTTLALIVGPPRRQLGSQPGKTGITKKGNVHGVAVVHLYVCPLDQPFDAQDVGRDDGRLGQLGAPPSARGLDPCGCRHRADPTATTSKCSS</sequence>
<dbReference type="PANTHER" id="PTHR42865:SF7">
    <property type="entry name" value="PROTON_GLUTAMATE-ASPARTATE SYMPORTER"/>
    <property type="match status" value="1"/>
</dbReference>
<feature type="transmembrane region" description="Helical" evidence="7">
    <location>
        <begin position="116"/>
        <end position="133"/>
    </location>
</feature>
<evidence type="ECO:0000256" key="1">
    <source>
        <dbReference type="ARBA" id="ARBA00004651"/>
    </source>
</evidence>
<comment type="similarity">
    <text evidence="7">Belongs to the dicarboxylate/amino acid:cation symporter (DAACS) (TC 2.A.23) family.</text>
</comment>
<feature type="transmembrane region" description="Helical" evidence="7">
    <location>
        <begin position="85"/>
        <end position="104"/>
    </location>
</feature>
<dbReference type="OrthoDB" id="5877963at2759"/>
<keyword evidence="3" id="KW-1003">Cell membrane</keyword>
<dbReference type="InterPro" id="IPR036458">
    <property type="entry name" value="Na:dicarbo_symporter_sf"/>
</dbReference>
<evidence type="ECO:0000256" key="7">
    <source>
        <dbReference type="RuleBase" id="RU361216"/>
    </source>
</evidence>
<keyword evidence="6 7" id="KW-0472">Membrane</keyword>